<name>A0A7X2TDS0_9CLOT</name>
<accession>A0A7X2TDS0</accession>
<sequence length="337" mass="37619">MCRFRSGILLKDRVVIAQKDNDSHQDMLEELNISDTYENAARVFVRAELIPEKNEWWTDPYGWEFVIDQDIVPDWFEEDREGHISRFRAAVKEWWSGHVLVGKKMDTLRTGYYMLKDCEVEKLCGDAMVLLKNSKVGEMWDSSQVGKMYNSSQVGEMRGSSQVGKMWDGSQVGEMRGSSQVGEMYDGSQVGRMRGSSQVGEMYDGSQVGRMRGSSQVGKMWDGSQVGKMYDGSQAGVMYDSSQVGEMYDGSQVGAMFDGSQVGKMYDGSQVGEMYDGSQVGAMYDGSQVGKMYDGSTARDFKSYPLIKLLVPDGGNCRFELTAHKNEQTGVAGECKN</sequence>
<dbReference type="Proteomes" id="UP000429958">
    <property type="component" value="Unassembled WGS sequence"/>
</dbReference>
<dbReference type="EMBL" id="VUMD01000022">
    <property type="protein sequence ID" value="MSS38349.1"/>
    <property type="molecule type" value="Genomic_DNA"/>
</dbReference>
<dbReference type="AlphaFoldDB" id="A0A7X2TDS0"/>
<evidence type="ECO:0000313" key="2">
    <source>
        <dbReference type="Proteomes" id="UP000429958"/>
    </source>
</evidence>
<keyword evidence="2" id="KW-1185">Reference proteome</keyword>
<proteinExistence type="predicted"/>
<organism evidence="1 2">
    <name type="scientific">Clostridium porci</name>
    <dbReference type="NCBI Taxonomy" id="2605778"/>
    <lineage>
        <taxon>Bacteria</taxon>
        <taxon>Bacillati</taxon>
        <taxon>Bacillota</taxon>
        <taxon>Clostridia</taxon>
        <taxon>Eubacteriales</taxon>
        <taxon>Clostridiaceae</taxon>
        <taxon>Clostridium</taxon>
    </lineage>
</organism>
<protein>
    <submittedName>
        <fullName evidence="1">Uncharacterized protein</fullName>
    </submittedName>
</protein>
<comment type="caution">
    <text evidence="1">The sequence shown here is derived from an EMBL/GenBank/DDBJ whole genome shotgun (WGS) entry which is preliminary data.</text>
</comment>
<reference evidence="1 2" key="1">
    <citation type="submission" date="2019-08" db="EMBL/GenBank/DDBJ databases">
        <title>In-depth cultivation of the pig gut microbiome towards novel bacterial diversity and tailored functional studies.</title>
        <authorList>
            <person name="Wylensek D."/>
            <person name="Hitch T.C.A."/>
            <person name="Clavel T."/>
        </authorList>
    </citation>
    <scope>NUCLEOTIDE SEQUENCE [LARGE SCALE GENOMIC DNA]</scope>
    <source>
        <strain evidence="1 2">WCA-389-WT-23D1</strain>
    </source>
</reference>
<evidence type="ECO:0000313" key="1">
    <source>
        <dbReference type="EMBL" id="MSS38349.1"/>
    </source>
</evidence>
<dbReference type="RefSeq" id="WP_154473778.1">
    <property type="nucleotide sequence ID" value="NZ_VUMD01000022.1"/>
</dbReference>
<gene>
    <name evidence="1" type="ORF">FYJ39_17870</name>
</gene>